<dbReference type="InterPro" id="IPR038937">
    <property type="entry name" value="RopGEF"/>
</dbReference>
<feature type="region of interest" description="Disordered" evidence="3">
    <location>
        <begin position="26"/>
        <end position="64"/>
    </location>
</feature>
<dbReference type="RefSeq" id="XP_040381622.1">
    <property type="nucleotide sequence ID" value="XM_040525688.1"/>
</dbReference>
<dbReference type="EnsemblPlants" id="OB07G20360.1">
    <property type="protein sequence ID" value="OB07G20360.1"/>
    <property type="gene ID" value="OB07G20360"/>
</dbReference>
<keyword evidence="1 2" id="KW-0344">Guanine-nucleotide releasing factor</keyword>
<dbReference type="OrthoDB" id="1053009at2759"/>
<evidence type="ECO:0000256" key="1">
    <source>
        <dbReference type="ARBA" id="ARBA00022658"/>
    </source>
</evidence>
<organism evidence="5">
    <name type="scientific">Oryza brachyantha</name>
    <name type="common">malo sina</name>
    <dbReference type="NCBI Taxonomy" id="4533"/>
    <lineage>
        <taxon>Eukaryota</taxon>
        <taxon>Viridiplantae</taxon>
        <taxon>Streptophyta</taxon>
        <taxon>Embryophyta</taxon>
        <taxon>Tracheophyta</taxon>
        <taxon>Spermatophyta</taxon>
        <taxon>Magnoliopsida</taxon>
        <taxon>Liliopsida</taxon>
        <taxon>Poales</taxon>
        <taxon>Poaceae</taxon>
        <taxon>BOP clade</taxon>
        <taxon>Oryzoideae</taxon>
        <taxon>Oryzeae</taxon>
        <taxon>Oryzinae</taxon>
        <taxon>Oryza</taxon>
    </lineage>
</organism>
<evidence type="ECO:0000313" key="6">
    <source>
        <dbReference type="Proteomes" id="UP000006038"/>
    </source>
</evidence>
<dbReference type="GeneID" id="102708727"/>
<dbReference type="PROSITE" id="PS51334">
    <property type="entry name" value="PRONE"/>
    <property type="match status" value="1"/>
</dbReference>
<evidence type="ECO:0000259" key="4">
    <source>
        <dbReference type="PROSITE" id="PS51334"/>
    </source>
</evidence>
<feature type="domain" description="PRONE" evidence="4">
    <location>
        <begin position="86"/>
        <end position="456"/>
    </location>
</feature>
<dbReference type="Proteomes" id="UP000006038">
    <property type="component" value="Chromosome 7"/>
</dbReference>
<accession>J3MKV4</accession>
<dbReference type="HOGENOM" id="CLU_019073_4_1_1"/>
<dbReference type="eggNOG" id="ENOG502QV6R">
    <property type="taxonomic scope" value="Eukaryota"/>
</dbReference>
<dbReference type="STRING" id="4533.J3MKV4"/>
<dbReference type="AlphaFoldDB" id="J3MKV4"/>
<dbReference type="Gene3D" id="1.20.58.2010">
    <property type="entry name" value="PRONE domain, subdomain 1"/>
    <property type="match status" value="2"/>
</dbReference>
<dbReference type="PANTHER" id="PTHR33101">
    <property type="entry name" value="ROP GUANINE NUCLEOTIDE EXCHANGE FACTOR 1"/>
    <property type="match status" value="1"/>
</dbReference>
<dbReference type="InterPro" id="IPR005512">
    <property type="entry name" value="PRONE_dom"/>
</dbReference>
<dbReference type="PANTHER" id="PTHR33101:SF5">
    <property type="entry name" value="OS07G0481100 PROTEIN"/>
    <property type="match status" value="1"/>
</dbReference>
<keyword evidence="6" id="KW-1185">Reference proteome</keyword>
<evidence type="ECO:0000256" key="3">
    <source>
        <dbReference type="SAM" id="MobiDB-lite"/>
    </source>
</evidence>
<dbReference type="FunFam" id="1.20.58.2010:FF:000003">
    <property type="entry name" value="Rop guanine nucleotide exchange factor 14"/>
    <property type="match status" value="1"/>
</dbReference>
<dbReference type="Gramene" id="OB07G20360.1">
    <property type="protein sequence ID" value="OB07G20360.1"/>
    <property type="gene ID" value="OB07G20360"/>
</dbReference>
<dbReference type="Pfam" id="PF03759">
    <property type="entry name" value="PRONE"/>
    <property type="match status" value="1"/>
</dbReference>
<gene>
    <name evidence="5" type="primary">LOC102708727</name>
</gene>
<evidence type="ECO:0000256" key="2">
    <source>
        <dbReference type="PROSITE-ProRule" id="PRU00663"/>
    </source>
</evidence>
<dbReference type="OMA" id="PKDNVDG"/>
<name>J3MKV4_ORYBR</name>
<reference evidence="5" key="2">
    <citation type="submission" date="2013-04" db="UniProtKB">
        <authorList>
            <consortium name="EnsemblPlants"/>
        </authorList>
    </citation>
    <scope>IDENTIFICATION</scope>
</reference>
<dbReference type="GO" id="GO:0005085">
    <property type="term" value="F:guanyl-nucleotide exchange factor activity"/>
    <property type="evidence" value="ECO:0007669"/>
    <property type="project" value="UniProtKB-UniRule"/>
</dbReference>
<proteinExistence type="predicted"/>
<evidence type="ECO:0000313" key="5">
    <source>
        <dbReference type="EnsemblPlants" id="OB07G20360.1"/>
    </source>
</evidence>
<sequence>MSGGSGFPGFHNHRYDRDYARPLFRVSSFTDNGGGEEQERHASSAPPPAPPRGRSMSHTTSTVAAVQPHLSPTASKLSMKKLQQVVNEKSLEDEEMELMKEKYTKLLLGEDMSGSGKGVCTAVAISNAITNLYATVFGTCHRLQPLSPEKKAVWNREMDCLLSICEYIVEFSPKVQAMPDGSTHDVMATSPRSDILMNLPALEKLETMLLDILESFEKTDFWYIDQRKQSFSDSTKSFQRNEDKWWLPEPCVPETGLSDRMHRELQQKRDQASQIHKMAMEINSGILSEMQVPLSYIEMLPKSGKVGVGDAVYRYMSSGDQFSPDHLLNFLNLSSEHEALEIADRVEASMYVWRRKASMTHVVTKWENVTELNADGDKNLILASRARGLLLCLKQRFPGLSQTTLDTSKIQYNKDIGQAILESYSRVLESLAYNIVSWIDDVLIADGNARKGHNIRMQTQEFSKLSPQQY</sequence>
<dbReference type="FunFam" id="1.20.58.2010:FF:000001">
    <property type="entry name" value="Rop guanine nucleotide exchange factor 14"/>
    <property type="match status" value="1"/>
</dbReference>
<reference evidence="5" key="1">
    <citation type="journal article" date="2013" name="Nat. Commun.">
        <title>Whole-genome sequencing of Oryza brachyantha reveals mechanisms underlying Oryza genome evolution.</title>
        <authorList>
            <person name="Chen J."/>
            <person name="Huang Q."/>
            <person name="Gao D."/>
            <person name="Wang J."/>
            <person name="Lang Y."/>
            <person name="Liu T."/>
            <person name="Li B."/>
            <person name="Bai Z."/>
            <person name="Luis Goicoechea J."/>
            <person name="Liang C."/>
            <person name="Chen C."/>
            <person name="Zhang W."/>
            <person name="Sun S."/>
            <person name="Liao Y."/>
            <person name="Zhang X."/>
            <person name="Yang L."/>
            <person name="Song C."/>
            <person name="Wang M."/>
            <person name="Shi J."/>
            <person name="Liu G."/>
            <person name="Liu J."/>
            <person name="Zhou H."/>
            <person name="Zhou W."/>
            <person name="Yu Q."/>
            <person name="An N."/>
            <person name="Chen Y."/>
            <person name="Cai Q."/>
            <person name="Wang B."/>
            <person name="Liu B."/>
            <person name="Min J."/>
            <person name="Huang Y."/>
            <person name="Wu H."/>
            <person name="Li Z."/>
            <person name="Zhang Y."/>
            <person name="Yin Y."/>
            <person name="Song W."/>
            <person name="Jiang J."/>
            <person name="Jackson S.A."/>
            <person name="Wing R.A."/>
            <person name="Wang J."/>
            <person name="Chen M."/>
        </authorList>
    </citation>
    <scope>NUCLEOTIDE SEQUENCE [LARGE SCALE GENOMIC DNA]</scope>
    <source>
        <strain evidence="5">cv. IRGC 101232</strain>
    </source>
</reference>
<protein>
    <recommendedName>
        <fullName evidence="4">PRONE domain-containing protein</fullName>
    </recommendedName>
</protein>